<proteinExistence type="predicted"/>
<evidence type="ECO:0000256" key="1">
    <source>
        <dbReference type="SAM" id="Phobius"/>
    </source>
</evidence>
<keyword evidence="1" id="KW-1133">Transmembrane helix</keyword>
<dbReference type="OrthoDB" id="3357408at2759"/>
<keyword evidence="1" id="KW-0472">Membrane</keyword>
<name>A0A0C2SU57_AMAMK</name>
<evidence type="ECO:0000313" key="3">
    <source>
        <dbReference type="Proteomes" id="UP000054549"/>
    </source>
</evidence>
<reference evidence="2 3" key="1">
    <citation type="submission" date="2014-04" db="EMBL/GenBank/DDBJ databases">
        <title>Evolutionary Origins and Diversification of the Mycorrhizal Mutualists.</title>
        <authorList>
            <consortium name="DOE Joint Genome Institute"/>
            <consortium name="Mycorrhizal Genomics Consortium"/>
            <person name="Kohler A."/>
            <person name="Kuo A."/>
            <person name="Nagy L.G."/>
            <person name="Floudas D."/>
            <person name="Copeland A."/>
            <person name="Barry K.W."/>
            <person name="Cichocki N."/>
            <person name="Veneault-Fourrey C."/>
            <person name="LaButti K."/>
            <person name="Lindquist E.A."/>
            <person name="Lipzen A."/>
            <person name="Lundell T."/>
            <person name="Morin E."/>
            <person name="Murat C."/>
            <person name="Riley R."/>
            <person name="Ohm R."/>
            <person name="Sun H."/>
            <person name="Tunlid A."/>
            <person name="Henrissat B."/>
            <person name="Grigoriev I.V."/>
            <person name="Hibbett D.S."/>
            <person name="Martin F."/>
        </authorList>
    </citation>
    <scope>NUCLEOTIDE SEQUENCE [LARGE SCALE GENOMIC DNA]</scope>
    <source>
        <strain evidence="2 3">Koide BX008</strain>
    </source>
</reference>
<dbReference type="InParanoid" id="A0A0C2SU57"/>
<protein>
    <submittedName>
        <fullName evidence="2">Uncharacterized protein</fullName>
    </submittedName>
</protein>
<organism evidence="2 3">
    <name type="scientific">Amanita muscaria (strain Koide BX008)</name>
    <dbReference type="NCBI Taxonomy" id="946122"/>
    <lineage>
        <taxon>Eukaryota</taxon>
        <taxon>Fungi</taxon>
        <taxon>Dikarya</taxon>
        <taxon>Basidiomycota</taxon>
        <taxon>Agaricomycotina</taxon>
        <taxon>Agaricomycetes</taxon>
        <taxon>Agaricomycetidae</taxon>
        <taxon>Agaricales</taxon>
        <taxon>Pluteineae</taxon>
        <taxon>Amanitaceae</taxon>
        <taxon>Amanita</taxon>
    </lineage>
</organism>
<accession>A0A0C2SU57</accession>
<dbReference type="HOGENOM" id="CLU_2072533_0_0_1"/>
<dbReference type="AlphaFoldDB" id="A0A0C2SU57"/>
<keyword evidence="3" id="KW-1185">Reference proteome</keyword>
<feature type="transmembrane region" description="Helical" evidence="1">
    <location>
        <begin position="49"/>
        <end position="71"/>
    </location>
</feature>
<keyword evidence="1" id="KW-0812">Transmembrane</keyword>
<dbReference type="Proteomes" id="UP000054549">
    <property type="component" value="Unassembled WGS sequence"/>
</dbReference>
<feature type="transmembrane region" description="Helical" evidence="1">
    <location>
        <begin position="7"/>
        <end position="29"/>
    </location>
</feature>
<sequence>MLLDTQMYLILLILQAVLYILYLASLAHVLRWLLCEEGWPLKRRNKVNWGQLSFTLVVFVFTTADLVFTVADQLFIDELITQEQITIASISIESATLIITDAILVRYCKSLNAVELEI</sequence>
<gene>
    <name evidence="2" type="ORF">M378DRAFT_160481</name>
</gene>
<dbReference type="EMBL" id="KN818234">
    <property type="protein sequence ID" value="KIL66925.1"/>
    <property type="molecule type" value="Genomic_DNA"/>
</dbReference>
<evidence type="ECO:0000313" key="2">
    <source>
        <dbReference type="EMBL" id="KIL66925.1"/>
    </source>
</evidence>